<protein>
    <submittedName>
        <fullName evidence="1">Cytochrome P450</fullName>
    </submittedName>
</protein>
<sequence length="493" mass="55839">MISHIVALLLAILLAGIYFSTSGRKHDVKLNIPTKRSFWYIGTPEFFVDPFGFIMECIEWSKGELFSFRVMNNTVIVLRGIPGRDAFFSKGLDFMAGYRMLNPQLVDVMPVSEIKGDESWAGFMANFIRSEVLERMYPTMLQDISKIIDTWGHSGATDPFKNVYELVFALSMRLATCNEFCDDPTKVKALMRIFDRLEAGSTPTSVILPWFPTPARIGRLLAGGELYKMISDVVQARKKEGRREDDPLQVLIDKGFTLVEITRFIAMTLFAAVTNSGNVLCWLLIYLEVHPAWKNRVRTEIQDFLETSSSIQSQPSVAPIANIIANMGTEAMEAQTPNLDLCINETLRMIFTGTFMRRNVAEDIFVSGTRIAHGTFLMYPTADLHFDPSIYPSPHSFRPDRWSPEAVEDRKKMGITFLGWGAGRHVCVGKRTALLMMKMIVVLVMAGFEADIVDERGQMLKELPAAKHDMLFKVCPTKDNVLLRYRRKPIGRD</sequence>
<evidence type="ECO:0000313" key="2">
    <source>
        <dbReference type="Proteomes" id="UP000790709"/>
    </source>
</evidence>
<dbReference type="EMBL" id="MU267119">
    <property type="protein sequence ID" value="KAH7917327.1"/>
    <property type="molecule type" value="Genomic_DNA"/>
</dbReference>
<proteinExistence type="predicted"/>
<evidence type="ECO:0000313" key="1">
    <source>
        <dbReference type="EMBL" id="KAH7917327.1"/>
    </source>
</evidence>
<keyword evidence="2" id="KW-1185">Reference proteome</keyword>
<organism evidence="1 2">
    <name type="scientific">Leucogyrophana mollusca</name>
    <dbReference type="NCBI Taxonomy" id="85980"/>
    <lineage>
        <taxon>Eukaryota</taxon>
        <taxon>Fungi</taxon>
        <taxon>Dikarya</taxon>
        <taxon>Basidiomycota</taxon>
        <taxon>Agaricomycotina</taxon>
        <taxon>Agaricomycetes</taxon>
        <taxon>Agaricomycetidae</taxon>
        <taxon>Boletales</taxon>
        <taxon>Boletales incertae sedis</taxon>
        <taxon>Leucogyrophana</taxon>
    </lineage>
</organism>
<name>A0ACB8AY32_9AGAM</name>
<accession>A0ACB8AY32</accession>
<comment type="caution">
    <text evidence="1">The sequence shown here is derived from an EMBL/GenBank/DDBJ whole genome shotgun (WGS) entry which is preliminary data.</text>
</comment>
<reference evidence="1" key="1">
    <citation type="journal article" date="2021" name="New Phytol.">
        <title>Evolutionary innovations through gain and loss of genes in the ectomycorrhizal Boletales.</title>
        <authorList>
            <person name="Wu G."/>
            <person name="Miyauchi S."/>
            <person name="Morin E."/>
            <person name="Kuo A."/>
            <person name="Drula E."/>
            <person name="Varga T."/>
            <person name="Kohler A."/>
            <person name="Feng B."/>
            <person name="Cao Y."/>
            <person name="Lipzen A."/>
            <person name="Daum C."/>
            <person name="Hundley H."/>
            <person name="Pangilinan J."/>
            <person name="Johnson J."/>
            <person name="Barry K."/>
            <person name="LaButti K."/>
            <person name="Ng V."/>
            <person name="Ahrendt S."/>
            <person name="Min B."/>
            <person name="Choi I.G."/>
            <person name="Park H."/>
            <person name="Plett J.M."/>
            <person name="Magnuson J."/>
            <person name="Spatafora J.W."/>
            <person name="Nagy L.G."/>
            <person name="Henrissat B."/>
            <person name="Grigoriev I.V."/>
            <person name="Yang Z.L."/>
            <person name="Xu J."/>
            <person name="Martin F.M."/>
        </authorList>
    </citation>
    <scope>NUCLEOTIDE SEQUENCE</scope>
    <source>
        <strain evidence="1">KUC20120723A-06</strain>
    </source>
</reference>
<dbReference type="Proteomes" id="UP000790709">
    <property type="component" value="Unassembled WGS sequence"/>
</dbReference>
<gene>
    <name evidence="1" type="ORF">BV22DRAFT_1026577</name>
</gene>